<dbReference type="PANTHER" id="PTHR14215:SF0">
    <property type="entry name" value="WH2 DOMAIN-CONTAINING PROTEIN"/>
    <property type="match status" value="1"/>
</dbReference>
<dbReference type="InterPro" id="IPR007972">
    <property type="entry name" value="Mtfr1"/>
</dbReference>
<evidence type="ECO:0000313" key="3">
    <source>
        <dbReference type="Proteomes" id="UP000694845"/>
    </source>
</evidence>
<keyword evidence="3" id="KW-1185">Reference proteome</keyword>
<evidence type="ECO:0000313" key="4">
    <source>
        <dbReference type="RefSeq" id="XP_022089675.1"/>
    </source>
</evidence>
<name>A0A8B7YDE5_ACAPL</name>
<accession>A0A8B7YDE5</accession>
<proteinExistence type="inferred from homology"/>
<evidence type="ECO:0000256" key="2">
    <source>
        <dbReference type="SAM" id="MobiDB-lite"/>
    </source>
</evidence>
<organism evidence="3 5">
    <name type="scientific">Acanthaster planci</name>
    <name type="common">Crown-of-thorns starfish</name>
    <dbReference type="NCBI Taxonomy" id="133434"/>
    <lineage>
        <taxon>Eukaryota</taxon>
        <taxon>Metazoa</taxon>
        <taxon>Echinodermata</taxon>
        <taxon>Eleutherozoa</taxon>
        <taxon>Asterozoa</taxon>
        <taxon>Asteroidea</taxon>
        <taxon>Valvatacea</taxon>
        <taxon>Valvatida</taxon>
        <taxon>Acanthasteridae</taxon>
        <taxon>Acanthaster</taxon>
    </lineage>
</organism>
<feature type="region of interest" description="Disordered" evidence="2">
    <location>
        <begin position="316"/>
        <end position="376"/>
    </location>
</feature>
<dbReference type="GO" id="GO:0009060">
    <property type="term" value="P:aerobic respiration"/>
    <property type="evidence" value="ECO:0007669"/>
    <property type="project" value="TreeGrafter"/>
</dbReference>
<feature type="compositionally biased region" description="Polar residues" evidence="2">
    <location>
        <begin position="331"/>
        <end position="346"/>
    </location>
</feature>
<evidence type="ECO:0000313" key="5">
    <source>
        <dbReference type="RefSeq" id="XP_022089676.1"/>
    </source>
</evidence>
<dbReference type="RefSeq" id="XP_022089676.1">
    <property type="nucleotide sequence ID" value="XM_022233984.1"/>
</dbReference>
<sequence length="376" mass="41469">MSAQPVDLVLYIRMVLNYLGLESNYREHVNARAKKGRHRSLVRQIGTSLPLKPVRRVHFQIVSRRHYARRQNRTPQFIDDECEPMYIANLADLSWIDISSPDKNVRGRAELRPFVSRRKSLRTPRRRTCFIRRPREPDISELSDEPYASPSVESFSRSLCALDASTPVYDPSALAKIGQLEDELSKLRAQIAHIVTLQSQQQPTGATPAPVPPPPPASGGPPPPPPPPPPPVAASTQCLSVAGQIRLNRAKKGKEDSSSSISDGGKPNMADVLKGLGSVKLRTVARSPGGTPIRQKPRPTTANDAAALIAQALKRKFARQRAEESPDNKENNVWVTPSPKKNSPRNASPKFGQHLLKPTKLSQGTRSSRPLVEINV</sequence>
<dbReference type="GO" id="GO:0005739">
    <property type="term" value="C:mitochondrion"/>
    <property type="evidence" value="ECO:0007669"/>
    <property type="project" value="TreeGrafter"/>
</dbReference>
<protein>
    <submittedName>
        <fullName evidence="4 5">Mitochondrial fission regulator 1-like</fullName>
    </submittedName>
</protein>
<feature type="compositionally biased region" description="Pro residues" evidence="2">
    <location>
        <begin position="209"/>
        <end position="232"/>
    </location>
</feature>
<evidence type="ECO:0000256" key="1">
    <source>
        <dbReference type="ARBA" id="ARBA00005807"/>
    </source>
</evidence>
<feature type="compositionally biased region" description="Basic and acidic residues" evidence="2">
    <location>
        <begin position="320"/>
        <end position="330"/>
    </location>
</feature>
<dbReference type="GeneID" id="110978745"/>
<feature type="region of interest" description="Disordered" evidence="2">
    <location>
        <begin position="198"/>
        <end position="302"/>
    </location>
</feature>
<dbReference type="PANTHER" id="PTHR14215">
    <property type="entry name" value="PROTEIN OF UNKNOWN FUNCTION DUF729"/>
    <property type="match status" value="1"/>
</dbReference>
<dbReference type="OrthoDB" id="2133332at2759"/>
<comment type="similarity">
    <text evidence="1">Belongs to the MTFR1 family.</text>
</comment>
<feature type="compositionally biased region" description="Low complexity" evidence="2">
    <location>
        <begin position="198"/>
        <end position="208"/>
    </location>
</feature>
<dbReference type="GO" id="GO:0000266">
    <property type="term" value="P:mitochondrial fission"/>
    <property type="evidence" value="ECO:0007669"/>
    <property type="project" value="TreeGrafter"/>
</dbReference>
<dbReference type="KEGG" id="aplc:110978745"/>
<gene>
    <name evidence="4 5 6" type="primary">LOC110978745</name>
</gene>
<dbReference type="OMA" id="WIDISSP"/>
<dbReference type="Proteomes" id="UP000694845">
    <property type="component" value="Unplaced"/>
</dbReference>
<evidence type="ECO:0000313" key="6">
    <source>
        <dbReference type="RefSeq" id="XP_022089677.1"/>
    </source>
</evidence>
<dbReference type="AlphaFoldDB" id="A0A8B7YDE5"/>
<dbReference type="RefSeq" id="XP_022089675.1">
    <property type="nucleotide sequence ID" value="XM_022233983.1"/>
</dbReference>
<dbReference type="Pfam" id="PF05308">
    <property type="entry name" value="Mito_fiss_reg"/>
    <property type="match status" value="1"/>
</dbReference>
<reference evidence="4 5" key="1">
    <citation type="submission" date="2025-04" db="UniProtKB">
        <authorList>
            <consortium name="RefSeq"/>
        </authorList>
    </citation>
    <scope>IDENTIFICATION</scope>
</reference>
<dbReference type="RefSeq" id="XP_022089677.1">
    <property type="nucleotide sequence ID" value="XM_022233985.1"/>
</dbReference>